<protein>
    <submittedName>
        <fullName evidence="1">Uncharacterized protein</fullName>
    </submittedName>
</protein>
<dbReference type="AlphaFoldDB" id="A0A4Q9MET1"/>
<evidence type="ECO:0000313" key="1">
    <source>
        <dbReference type="EMBL" id="TBU25845.1"/>
    </source>
</evidence>
<name>A0A4Q9MET1_9APHY</name>
<dbReference type="Proteomes" id="UP000292957">
    <property type="component" value="Unassembled WGS sequence"/>
</dbReference>
<organism evidence="1">
    <name type="scientific">Dichomitus squalens</name>
    <dbReference type="NCBI Taxonomy" id="114155"/>
    <lineage>
        <taxon>Eukaryota</taxon>
        <taxon>Fungi</taxon>
        <taxon>Dikarya</taxon>
        <taxon>Basidiomycota</taxon>
        <taxon>Agaricomycotina</taxon>
        <taxon>Agaricomycetes</taxon>
        <taxon>Polyporales</taxon>
        <taxon>Polyporaceae</taxon>
        <taxon>Dichomitus</taxon>
    </lineage>
</organism>
<gene>
    <name evidence="1" type="ORF">BD311DRAFT_763728</name>
</gene>
<sequence>MDLLPGWKPWTEAQVNQEIQDHLLEANDENPQQFIDGTNRCVKEGKRMRGMRVIG</sequence>
<dbReference type="EMBL" id="ML143454">
    <property type="protein sequence ID" value="TBU25845.1"/>
    <property type="molecule type" value="Genomic_DNA"/>
</dbReference>
<reference evidence="1" key="1">
    <citation type="submission" date="2019-01" db="EMBL/GenBank/DDBJ databases">
        <title>Draft genome sequences of three monokaryotic isolates of the white-rot basidiomycete fungus Dichomitus squalens.</title>
        <authorList>
            <consortium name="DOE Joint Genome Institute"/>
            <person name="Lopez S.C."/>
            <person name="Andreopoulos B."/>
            <person name="Pangilinan J."/>
            <person name="Lipzen A."/>
            <person name="Riley R."/>
            <person name="Ahrendt S."/>
            <person name="Ng V."/>
            <person name="Barry K."/>
            <person name="Daum C."/>
            <person name="Grigoriev I.V."/>
            <person name="Hilden K.S."/>
            <person name="Makela M.R."/>
            <person name="de Vries R.P."/>
        </authorList>
    </citation>
    <scope>NUCLEOTIDE SEQUENCE [LARGE SCALE GENOMIC DNA]</scope>
    <source>
        <strain evidence="1">OM18370.1</strain>
    </source>
</reference>
<accession>A0A4Q9MET1</accession>
<proteinExistence type="predicted"/>